<comment type="caution">
    <text evidence="8">The sequence shown here is derived from an EMBL/GenBank/DDBJ whole genome shotgun (WGS) entry which is preliminary data.</text>
</comment>
<dbReference type="InterPro" id="IPR010200">
    <property type="entry name" value="HflC"/>
</dbReference>
<dbReference type="AlphaFoldDB" id="A0A8J6Y431"/>
<dbReference type="PANTHER" id="PTHR42911">
    <property type="entry name" value="MODULATOR OF FTSH PROTEASE HFLC"/>
    <property type="match status" value="1"/>
</dbReference>
<evidence type="ECO:0000256" key="3">
    <source>
        <dbReference type="ARBA" id="ARBA00022692"/>
    </source>
</evidence>
<comment type="subcellular location">
    <subcellularLocation>
        <location evidence="1">Membrane</location>
        <topology evidence="1">Single-pass membrane protein</topology>
    </subcellularLocation>
</comment>
<keyword evidence="8" id="KW-0378">Hydrolase</keyword>
<dbReference type="InterPro" id="IPR001107">
    <property type="entry name" value="Band_7"/>
</dbReference>
<dbReference type="PANTHER" id="PTHR42911:SF1">
    <property type="entry name" value="MODULATOR OF FTSH PROTEASE HFLC"/>
    <property type="match status" value="1"/>
</dbReference>
<keyword evidence="8" id="KW-0645">Protease</keyword>
<evidence type="ECO:0000259" key="7">
    <source>
        <dbReference type="SMART" id="SM00244"/>
    </source>
</evidence>
<protein>
    <recommendedName>
        <fullName evidence="6">Protein HflC</fullName>
    </recommendedName>
</protein>
<keyword evidence="3" id="KW-0812">Transmembrane</keyword>
<evidence type="ECO:0000313" key="9">
    <source>
        <dbReference type="Proteomes" id="UP000598633"/>
    </source>
</evidence>
<dbReference type="GO" id="GO:0016020">
    <property type="term" value="C:membrane"/>
    <property type="evidence" value="ECO:0007669"/>
    <property type="project" value="UniProtKB-SubCell"/>
</dbReference>
<keyword evidence="5" id="KW-0472">Membrane</keyword>
<dbReference type="EMBL" id="JACXWA010000014">
    <property type="protein sequence ID" value="MBD3869955.1"/>
    <property type="molecule type" value="Genomic_DNA"/>
</dbReference>
<comment type="similarity">
    <text evidence="2 6">Belongs to the band 7/mec-2 family. HflC subfamily.</text>
</comment>
<dbReference type="NCBIfam" id="TIGR01932">
    <property type="entry name" value="hflC"/>
    <property type="match status" value="1"/>
</dbReference>
<dbReference type="CDD" id="cd03405">
    <property type="entry name" value="SPFH_HflC"/>
    <property type="match status" value="1"/>
</dbReference>
<keyword evidence="4" id="KW-1133">Transmembrane helix</keyword>
<evidence type="ECO:0000256" key="1">
    <source>
        <dbReference type="ARBA" id="ARBA00004167"/>
    </source>
</evidence>
<dbReference type="GO" id="GO:0006508">
    <property type="term" value="P:proteolysis"/>
    <property type="evidence" value="ECO:0007669"/>
    <property type="project" value="UniProtKB-KW"/>
</dbReference>
<evidence type="ECO:0000256" key="4">
    <source>
        <dbReference type="ARBA" id="ARBA00022989"/>
    </source>
</evidence>
<name>A0A8J6Y431_9BACT</name>
<evidence type="ECO:0000256" key="6">
    <source>
        <dbReference type="PIRNR" id="PIRNR005651"/>
    </source>
</evidence>
<proteinExistence type="inferred from homology"/>
<dbReference type="PIRSF" id="PIRSF005651">
    <property type="entry name" value="HflC"/>
    <property type="match status" value="1"/>
</dbReference>
<accession>A0A8J6Y431</accession>
<reference evidence="8 9" key="1">
    <citation type="submission" date="2020-08" db="EMBL/GenBank/DDBJ databases">
        <title>Acidobacteriota in marine sediments use diverse sulfur dissimilation pathways.</title>
        <authorList>
            <person name="Wasmund K."/>
        </authorList>
    </citation>
    <scope>NUCLEOTIDE SEQUENCE [LARGE SCALE GENOMIC DNA]</scope>
    <source>
        <strain evidence="8">MAG AM3-A</strain>
    </source>
</reference>
<dbReference type="SUPFAM" id="SSF117892">
    <property type="entry name" value="Band 7/SPFH domain"/>
    <property type="match status" value="1"/>
</dbReference>
<evidence type="ECO:0000313" key="8">
    <source>
        <dbReference type="EMBL" id="MBD3869955.1"/>
    </source>
</evidence>
<organism evidence="8 9">
    <name type="scientific">Candidatus Sulfomarinibacter kjeldsenii</name>
    <dbReference type="NCBI Taxonomy" id="2885994"/>
    <lineage>
        <taxon>Bacteria</taxon>
        <taxon>Pseudomonadati</taxon>
        <taxon>Acidobacteriota</taxon>
        <taxon>Thermoanaerobaculia</taxon>
        <taxon>Thermoanaerobaculales</taxon>
        <taxon>Candidatus Sulfomarinibacteraceae</taxon>
        <taxon>Candidatus Sulfomarinibacter</taxon>
    </lineage>
</organism>
<dbReference type="Proteomes" id="UP000598633">
    <property type="component" value="Unassembled WGS sequence"/>
</dbReference>
<dbReference type="SMART" id="SM00244">
    <property type="entry name" value="PHB"/>
    <property type="match status" value="1"/>
</dbReference>
<dbReference type="Pfam" id="PF01145">
    <property type="entry name" value="Band_7"/>
    <property type="match status" value="1"/>
</dbReference>
<dbReference type="InterPro" id="IPR036013">
    <property type="entry name" value="Band_7/SPFH_dom_sf"/>
</dbReference>
<evidence type="ECO:0000256" key="5">
    <source>
        <dbReference type="ARBA" id="ARBA00023136"/>
    </source>
</evidence>
<evidence type="ECO:0000256" key="2">
    <source>
        <dbReference type="ARBA" id="ARBA00007862"/>
    </source>
</evidence>
<comment type="function">
    <text evidence="6">HflC and HflK could regulate a protease.</text>
</comment>
<feature type="domain" description="Band 7" evidence="7">
    <location>
        <begin position="22"/>
        <end position="209"/>
    </location>
</feature>
<dbReference type="Gene3D" id="3.30.479.30">
    <property type="entry name" value="Band 7 domain"/>
    <property type="match status" value="1"/>
</dbReference>
<gene>
    <name evidence="8" type="primary">hflC</name>
    <name evidence="8" type="ORF">IFJ97_01180</name>
</gene>
<dbReference type="GO" id="GO:0008233">
    <property type="term" value="F:peptidase activity"/>
    <property type="evidence" value="ECO:0007669"/>
    <property type="project" value="UniProtKB-KW"/>
</dbReference>
<sequence>MKQISLLLIAVFVLLAIATIGGAFFVVNEAQQVIITQFGKPVGEPIMTPGLKVKTPFVQKANFFEKRFLEWDGEPNEVPTKDKRFIYVDTYARWRITDPLLFFQRLRDERGAQSRLDDILDGETRNTIANHNLIEVVRSTNREFEVSSALEEGSHQITFGRLELEEEVLKNASTRTAVLGIEILDFQFKRTNYAEVDRPKVYERMISERKRIAEEYRSEGAGEAARIIGNKDRDLQEITSEAYRQAQEIKGKADAEAADIYAGAYNRDPDFYRFLKTMEVYTRTMGENTILLLSTDGEFLKYLERDR</sequence>